<sequence length="83" mass="9279">MVFTLVRRHFVDVFALHPCVGMAGPAIEKLTNVSLMRRISVASGNNVGYEKRKHIDESDLNPIFISFDSVNPAILHSLRVSRS</sequence>
<name>A0A376UBS0_ECOLX</name>
<reference evidence="1 2" key="1">
    <citation type="submission" date="2018-06" db="EMBL/GenBank/DDBJ databases">
        <authorList>
            <consortium name="Pathogen Informatics"/>
            <person name="Doyle S."/>
        </authorList>
    </citation>
    <scope>NUCLEOTIDE SEQUENCE [LARGE SCALE GENOMIC DNA]</scope>
    <source>
        <strain evidence="1 2">NCTC8622</strain>
    </source>
</reference>
<dbReference type="Proteomes" id="UP000254079">
    <property type="component" value="Unassembled WGS sequence"/>
</dbReference>
<accession>A0A376UBS0</accession>
<evidence type="ECO:0000313" key="1">
    <source>
        <dbReference type="EMBL" id="STI86916.1"/>
    </source>
</evidence>
<dbReference type="EMBL" id="UGCP01000002">
    <property type="protein sequence ID" value="STI86916.1"/>
    <property type="molecule type" value="Genomic_DNA"/>
</dbReference>
<dbReference type="AlphaFoldDB" id="A0A376UBS0"/>
<protein>
    <submittedName>
        <fullName evidence="1">AppA pH 2.5 acid phosphatase N-terminus</fullName>
    </submittedName>
</protein>
<evidence type="ECO:0000313" key="2">
    <source>
        <dbReference type="Proteomes" id="UP000254079"/>
    </source>
</evidence>
<gene>
    <name evidence="1" type="ORF">NCTC8622_06059</name>
</gene>
<organism evidence="1 2">
    <name type="scientific">Escherichia coli</name>
    <dbReference type="NCBI Taxonomy" id="562"/>
    <lineage>
        <taxon>Bacteria</taxon>
        <taxon>Pseudomonadati</taxon>
        <taxon>Pseudomonadota</taxon>
        <taxon>Gammaproteobacteria</taxon>
        <taxon>Enterobacterales</taxon>
        <taxon>Enterobacteriaceae</taxon>
        <taxon>Escherichia</taxon>
    </lineage>
</organism>
<proteinExistence type="predicted"/>